<dbReference type="GO" id="GO:0005829">
    <property type="term" value="C:cytosol"/>
    <property type="evidence" value="ECO:0007669"/>
    <property type="project" value="TreeGrafter"/>
</dbReference>
<evidence type="ECO:0000256" key="2">
    <source>
        <dbReference type="ARBA" id="ARBA00022801"/>
    </source>
</evidence>
<accession>A0A6A2Z1T6</accession>
<keyword evidence="2" id="KW-0378">Hydrolase</keyword>
<gene>
    <name evidence="8" type="ORF">F3Y22_tig00111095pilonHSYRG00645</name>
</gene>
<feature type="short sequence motif" description="Q motif" evidence="5">
    <location>
        <begin position="1"/>
        <end position="26"/>
    </location>
</feature>
<keyword evidence="9" id="KW-1185">Reference proteome</keyword>
<dbReference type="PROSITE" id="PS51195">
    <property type="entry name" value="Q_MOTIF"/>
    <property type="match status" value="1"/>
</dbReference>
<dbReference type="InterPro" id="IPR014014">
    <property type="entry name" value="RNA_helicase_DEAD_Q_motif"/>
</dbReference>
<dbReference type="Gene3D" id="3.40.50.300">
    <property type="entry name" value="P-loop containing nucleotide triphosphate hydrolases"/>
    <property type="match status" value="1"/>
</dbReference>
<protein>
    <recommendedName>
        <fullName evidence="10">RNA helicase</fullName>
    </recommendedName>
</protein>
<keyword evidence="4" id="KW-0067">ATP-binding</keyword>
<proteinExistence type="predicted"/>
<evidence type="ECO:0000256" key="5">
    <source>
        <dbReference type="PROSITE-ProRule" id="PRU00552"/>
    </source>
</evidence>
<dbReference type="InterPro" id="IPR027417">
    <property type="entry name" value="P-loop_NTPase"/>
</dbReference>
<keyword evidence="3" id="KW-0347">Helicase</keyword>
<dbReference type="SUPFAM" id="SSF52540">
    <property type="entry name" value="P-loop containing nucleoside triphosphate hydrolases"/>
    <property type="match status" value="1"/>
</dbReference>
<evidence type="ECO:0008006" key="10">
    <source>
        <dbReference type="Google" id="ProtNLM"/>
    </source>
</evidence>
<evidence type="ECO:0000259" key="6">
    <source>
        <dbReference type="PROSITE" id="PS51192"/>
    </source>
</evidence>
<dbReference type="AlphaFoldDB" id="A0A6A2Z1T6"/>
<evidence type="ECO:0000313" key="8">
    <source>
        <dbReference type="EMBL" id="KAE8685687.1"/>
    </source>
</evidence>
<name>A0A6A2Z1T6_HIBSY</name>
<evidence type="ECO:0000259" key="7">
    <source>
        <dbReference type="PROSITE" id="PS51195"/>
    </source>
</evidence>
<dbReference type="GO" id="GO:0003724">
    <property type="term" value="F:RNA helicase activity"/>
    <property type="evidence" value="ECO:0007669"/>
    <property type="project" value="InterPro"/>
</dbReference>
<dbReference type="GO" id="GO:0016787">
    <property type="term" value="F:hydrolase activity"/>
    <property type="evidence" value="ECO:0007669"/>
    <property type="project" value="UniProtKB-KW"/>
</dbReference>
<evidence type="ECO:0000256" key="4">
    <source>
        <dbReference type="ARBA" id="ARBA00022840"/>
    </source>
</evidence>
<reference evidence="8" key="1">
    <citation type="submission" date="2019-09" db="EMBL/GenBank/DDBJ databases">
        <title>Draft genome information of white flower Hibiscus syriacus.</title>
        <authorList>
            <person name="Kim Y.-M."/>
        </authorList>
    </citation>
    <scope>NUCLEOTIDE SEQUENCE [LARGE SCALE GENOMIC DNA]</scope>
    <source>
        <strain evidence="8">YM2019G1</strain>
    </source>
</reference>
<dbReference type="InterPro" id="IPR014001">
    <property type="entry name" value="Helicase_ATP-bd"/>
</dbReference>
<organism evidence="8 9">
    <name type="scientific">Hibiscus syriacus</name>
    <name type="common">Rose of Sharon</name>
    <dbReference type="NCBI Taxonomy" id="106335"/>
    <lineage>
        <taxon>Eukaryota</taxon>
        <taxon>Viridiplantae</taxon>
        <taxon>Streptophyta</taxon>
        <taxon>Embryophyta</taxon>
        <taxon>Tracheophyta</taxon>
        <taxon>Spermatophyta</taxon>
        <taxon>Magnoliopsida</taxon>
        <taxon>eudicotyledons</taxon>
        <taxon>Gunneridae</taxon>
        <taxon>Pentapetalae</taxon>
        <taxon>rosids</taxon>
        <taxon>malvids</taxon>
        <taxon>Malvales</taxon>
        <taxon>Malvaceae</taxon>
        <taxon>Malvoideae</taxon>
        <taxon>Hibiscus</taxon>
    </lineage>
</organism>
<evidence type="ECO:0000256" key="1">
    <source>
        <dbReference type="ARBA" id="ARBA00022741"/>
    </source>
</evidence>
<dbReference type="PANTHER" id="PTHR47959">
    <property type="entry name" value="ATP-DEPENDENT RNA HELICASE RHLE-RELATED"/>
    <property type="match status" value="1"/>
</dbReference>
<dbReference type="PROSITE" id="PS51192">
    <property type="entry name" value="HELICASE_ATP_BIND_1"/>
    <property type="match status" value="1"/>
</dbReference>
<sequence>MELNLSRPLLRACETLGYTKPSPIQVAFIPLALIGRDICGSAVTGSGKTAAYALPTLERLLFCPKRVSAIQVLILTPARELAVQ</sequence>
<feature type="domain" description="Helicase ATP-binding" evidence="6">
    <location>
        <begin position="29"/>
        <end position="84"/>
    </location>
</feature>
<comment type="caution">
    <text evidence="8">The sequence shown here is derived from an EMBL/GenBank/DDBJ whole genome shotgun (WGS) entry which is preliminary data.</text>
</comment>
<dbReference type="EMBL" id="VEPZ02001229">
    <property type="protein sequence ID" value="KAE8685687.1"/>
    <property type="molecule type" value="Genomic_DNA"/>
</dbReference>
<evidence type="ECO:0000256" key="3">
    <source>
        <dbReference type="ARBA" id="ARBA00022806"/>
    </source>
</evidence>
<dbReference type="GO" id="GO:0003676">
    <property type="term" value="F:nucleic acid binding"/>
    <property type="evidence" value="ECO:0007669"/>
    <property type="project" value="InterPro"/>
</dbReference>
<feature type="domain" description="DEAD-box RNA helicase Q" evidence="7">
    <location>
        <begin position="1"/>
        <end position="26"/>
    </location>
</feature>
<dbReference type="Pfam" id="PF00270">
    <property type="entry name" value="DEAD"/>
    <property type="match status" value="1"/>
</dbReference>
<dbReference type="GO" id="GO:0005524">
    <property type="term" value="F:ATP binding"/>
    <property type="evidence" value="ECO:0007669"/>
    <property type="project" value="UniProtKB-KW"/>
</dbReference>
<dbReference type="PANTHER" id="PTHR47959:SF14">
    <property type="entry name" value="DEAD-BOX ATP-DEPENDENT RNA HELICASE 28"/>
    <property type="match status" value="1"/>
</dbReference>
<dbReference type="InterPro" id="IPR011545">
    <property type="entry name" value="DEAD/DEAH_box_helicase_dom"/>
</dbReference>
<keyword evidence="1" id="KW-0547">Nucleotide-binding</keyword>
<dbReference type="Proteomes" id="UP000436088">
    <property type="component" value="Unassembled WGS sequence"/>
</dbReference>
<evidence type="ECO:0000313" key="9">
    <source>
        <dbReference type="Proteomes" id="UP000436088"/>
    </source>
</evidence>
<dbReference type="InterPro" id="IPR050079">
    <property type="entry name" value="DEAD_box_RNA_helicase"/>
</dbReference>